<accession>A0A9D9E765</accession>
<dbReference type="InterPro" id="IPR008878">
    <property type="entry name" value="Transposase_IS66_Orf2"/>
</dbReference>
<gene>
    <name evidence="1" type="ORF">IAC42_02805</name>
</gene>
<reference evidence="1" key="1">
    <citation type="submission" date="2020-10" db="EMBL/GenBank/DDBJ databases">
        <authorList>
            <person name="Gilroy R."/>
        </authorList>
    </citation>
    <scope>NUCLEOTIDE SEQUENCE</scope>
    <source>
        <strain evidence="1">11167</strain>
    </source>
</reference>
<name>A0A9D9E765_9SPIR</name>
<sequence length="60" mass="7080">MEIKLEEYDYYIHSGYTDMRKQARTLALLVQNEMELNPFDRSIFVFCGLCEDIVTGVLEQ</sequence>
<evidence type="ECO:0000313" key="2">
    <source>
        <dbReference type="Proteomes" id="UP000823633"/>
    </source>
</evidence>
<dbReference type="Pfam" id="PF05717">
    <property type="entry name" value="TnpB_IS66"/>
    <property type="match status" value="1"/>
</dbReference>
<dbReference type="Proteomes" id="UP000823633">
    <property type="component" value="Unassembled WGS sequence"/>
</dbReference>
<comment type="caution">
    <text evidence="1">The sequence shown here is derived from an EMBL/GenBank/DDBJ whole genome shotgun (WGS) entry which is preliminary data.</text>
</comment>
<dbReference type="AlphaFoldDB" id="A0A9D9E765"/>
<organism evidence="1 2">
    <name type="scientific">Candidatus Aphodenecus pullistercoris</name>
    <dbReference type="NCBI Taxonomy" id="2840669"/>
    <lineage>
        <taxon>Bacteria</taxon>
        <taxon>Pseudomonadati</taxon>
        <taxon>Spirochaetota</taxon>
        <taxon>Spirochaetia</taxon>
        <taxon>Spirochaetales</taxon>
        <taxon>Candidatus Aphodenecus</taxon>
    </lineage>
</organism>
<protein>
    <submittedName>
        <fullName evidence="1">IS66 family insertion sequence element accessory protein TnpB</fullName>
    </submittedName>
</protein>
<proteinExistence type="predicted"/>
<evidence type="ECO:0000313" key="1">
    <source>
        <dbReference type="EMBL" id="MBO8442677.1"/>
    </source>
</evidence>
<dbReference type="EMBL" id="JADIMU010000017">
    <property type="protein sequence ID" value="MBO8442677.1"/>
    <property type="molecule type" value="Genomic_DNA"/>
</dbReference>
<reference evidence="1" key="2">
    <citation type="journal article" date="2021" name="PeerJ">
        <title>Extensive microbial diversity within the chicken gut microbiome revealed by metagenomics and culture.</title>
        <authorList>
            <person name="Gilroy R."/>
            <person name="Ravi A."/>
            <person name="Getino M."/>
            <person name="Pursley I."/>
            <person name="Horton D.L."/>
            <person name="Alikhan N.F."/>
            <person name="Baker D."/>
            <person name="Gharbi K."/>
            <person name="Hall N."/>
            <person name="Watson M."/>
            <person name="Adriaenssens E.M."/>
            <person name="Foster-Nyarko E."/>
            <person name="Jarju S."/>
            <person name="Secka A."/>
            <person name="Antonio M."/>
            <person name="Oren A."/>
            <person name="Chaudhuri R.R."/>
            <person name="La Ragione R."/>
            <person name="Hildebrand F."/>
            <person name="Pallen M.J."/>
        </authorList>
    </citation>
    <scope>NUCLEOTIDE SEQUENCE</scope>
    <source>
        <strain evidence="1">11167</strain>
    </source>
</reference>